<dbReference type="Proteomes" id="UP000078546">
    <property type="component" value="Unassembled WGS sequence"/>
</dbReference>
<reference evidence="3 4" key="2">
    <citation type="submission" date="2016-05" db="EMBL/GenBank/DDBJ databases">
        <authorList>
            <person name="Naeem Raeece"/>
        </authorList>
    </citation>
    <scope>NUCLEOTIDE SEQUENCE [LARGE SCALE GENOMIC DNA]</scope>
</reference>
<accession>A0A1A8XC61</accession>
<evidence type="ECO:0000313" key="4">
    <source>
        <dbReference type="Proteomes" id="UP000078560"/>
    </source>
</evidence>
<evidence type="ECO:0000313" key="1">
    <source>
        <dbReference type="EMBL" id="SBS95378.1"/>
    </source>
</evidence>
<dbReference type="Proteomes" id="UP000078560">
    <property type="component" value="Unassembled WGS sequence"/>
</dbReference>
<evidence type="ECO:0000313" key="3">
    <source>
        <dbReference type="Proteomes" id="UP000078546"/>
    </source>
</evidence>
<name>A0A1A8XC61_PLAOA</name>
<sequence length="181" mass="20848">MQVLQHDSLPRDSRLYNGVAFRSIIIESSFYLIKRNIPVVPSAQMYERLFIQSIQLYGSPCSYDEYVASTAIKKSKALRMKGRQTVPQPYDMLNWVRPRRKTFEHSLLDYVSPSGGGKRWYGRSAQKGAKKVDGKTSHIFLHNLAKLCTELARLEWYHGSMVAWWYGGIVDTSRECGGHHF</sequence>
<dbReference type="AlphaFoldDB" id="A0A1A8XC61"/>
<reference evidence="2" key="1">
    <citation type="submission" date="2016-05" db="EMBL/GenBank/DDBJ databases">
        <authorList>
            <person name="Lavstsen T."/>
            <person name="Jespersen J.S."/>
        </authorList>
    </citation>
    <scope>NUCLEOTIDE SEQUENCE [LARGE SCALE GENOMIC DNA]</scope>
</reference>
<evidence type="ECO:0000313" key="2">
    <source>
        <dbReference type="EMBL" id="SBT02284.1"/>
    </source>
</evidence>
<dbReference type="EMBL" id="FLQU01002034">
    <property type="protein sequence ID" value="SBS95378.1"/>
    <property type="molecule type" value="Genomic_DNA"/>
</dbReference>
<protein>
    <submittedName>
        <fullName evidence="2">Uncharacterized protein</fullName>
    </submittedName>
</protein>
<organism evidence="2 3">
    <name type="scientific">Plasmodium ovale curtisi</name>
    <dbReference type="NCBI Taxonomy" id="864141"/>
    <lineage>
        <taxon>Eukaryota</taxon>
        <taxon>Sar</taxon>
        <taxon>Alveolata</taxon>
        <taxon>Apicomplexa</taxon>
        <taxon>Aconoidasida</taxon>
        <taxon>Haemosporida</taxon>
        <taxon>Plasmodiidae</taxon>
        <taxon>Plasmodium</taxon>
        <taxon>Plasmodium (Plasmodium)</taxon>
    </lineage>
</organism>
<dbReference type="EMBL" id="FLQV01003257">
    <property type="protein sequence ID" value="SBT02284.1"/>
    <property type="molecule type" value="Genomic_DNA"/>
</dbReference>
<gene>
    <name evidence="2" type="ORF">POVCU1_075130</name>
    <name evidence="1" type="ORF">POVCU2_0095390</name>
</gene>
<proteinExistence type="predicted"/>